<name>A0A1Y3DQH0_PLAKN</name>
<feature type="domain" description="26S proteasome non-ATPase regulatory subunit 1/RPN2 N-terminal" evidence="7">
    <location>
        <begin position="86"/>
        <end position="210"/>
    </location>
</feature>
<dbReference type="InterPro" id="IPR011989">
    <property type="entry name" value="ARM-like"/>
</dbReference>
<proteinExistence type="inferred from homology"/>
<dbReference type="FunFam" id="1.25.10.10:FF:000017">
    <property type="entry name" value="26S proteasome non-ATPase regulatory subunit 1"/>
    <property type="match status" value="1"/>
</dbReference>
<dbReference type="VEuPathDB" id="PlasmoDB:PKNOH_S110085700"/>
<dbReference type="InterPro" id="IPR004155">
    <property type="entry name" value="PBS_lyase_HEAT"/>
</dbReference>
<feature type="compositionally biased region" description="Basic and acidic residues" evidence="5">
    <location>
        <begin position="1124"/>
        <end position="1137"/>
    </location>
</feature>
<dbReference type="PANTHER" id="PTHR10943">
    <property type="entry name" value="26S PROTEASOME NON-ATPASE REGULATORY SUBUNIT"/>
    <property type="match status" value="1"/>
</dbReference>
<dbReference type="InterPro" id="IPR040623">
    <property type="entry name" value="RPN2_C"/>
</dbReference>
<dbReference type="Gene3D" id="1.25.10.10">
    <property type="entry name" value="Leucine-rich Repeat Variant"/>
    <property type="match status" value="1"/>
</dbReference>
<dbReference type="InterPro" id="IPR016642">
    <property type="entry name" value="26S_Psome_Rpn2"/>
</dbReference>
<reference evidence="8 9" key="1">
    <citation type="submission" date="2017-05" db="EMBL/GenBank/DDBJ databases">
        <title>PacBio assembly of a Plasmodium knowlesi genome sequence with Hi-C correction and manual annotation of the SICAvar gene family.</title>
        <authorList>
            <person name="Lapp S.A."/>
            <person name="Geraldo J.A."/>
            <person name="Chien J.-T."/>
            <person name="Ay F."/>
            <person name="Pakala S.B."/>
            <person name="Batugedara G."/>
            <person name="Humphrey J.C."/>
            <person name="Debarry J.D."/>
            <person name="Le Roch K.G."/>
            <person name="Galinski M.R."/>
            <person name="Kissinger J.C."/>
        </authorList>
    </citation>
    <scope>NUCLEOTIDE SEQUENCE [LARGE SCALE GENOMIC DNA]</scope>
    <source>
        <strain evidence="9">Malayan Strain Pk1 (A+)</strain>
    </source>
</reference>
<organism evidence="8 9">
    <name type="scientific">Plasmodium knowlesi</name>
    <dbReference type="NCBI Taxonomy" id="5850"/>
    <lineage>
        <taxon>Eukaryota</taxon>
        <taxon>Sar</taxon>
        <taxon>Alveolata</taxon>
        <taxon>Apicomplexa</taxon>
        <taxon>Aconoidasida</taxon>
        <taxon>Haemosporida</taxon>
        <taxon>Plasmodiidae</taxon>
        <taxon>Plasmodium</taxon>
        <taxon>Plasmodium (Plasmodium)</taxon>
    </lineage>
</organism>
<keyword evidence="2" id="KW-0677">Repeat</keyword>
<feature type="domain" description="26S proteasome regulatory subunit RPN2 C-terminal" evidence="6">
    <location>
        <begin position="1062"/>
        <end position="1268"/>
    </location>
</feature>
<dbReference type="PANTHER" id="PTHR10943:SF2">
    <property type="entry name" value="26S PROTEASOME NON-ATPASE REGULATORY SUBUNIT 1"/>
    <property type="match status" value="1"/>
</dbReference>
<dbReference type="SUPFAM" id="SSF48371">
    <property type="entry name" value="ARM repeat"/>
    <property type="match status" value="1"/>
</dbReference>
<evidence type="ECO:0000256" key="1">
    <source>
        <dbReference type="ARBA" id="ARBA00006308"/>
    </source>
</evidence>
<dbReference type="Pfam" id="PF21505">
    <property type="entry name" value="RPN2_N"/>
    <property type="match status" value="2"/>
</dbReference>
<accession>A0A1Y3DQH0</accession>
<dbReference type="SMART" id="SM00567">
    <property type="entry name" value="EZ_HEAT"/>
    <property type="match status" value="2"/>
</dbReference>
<dbReference type="PIRSF" id="PIRSF015947">
    <property type="entry name" value="26S_Psome_Rpn2"/>
    <property type="match status" value="1"/>
</dbReference>
<dbReference type="InterPro" id="IPR002015">
    <property type="entry name" value="Proteasome/cyclosome_rpt"/>
</dbReference>
<keyword evidence="3 4" id="KW-0647">Proteasome</keyword>
<evidence type="ECO:0000256" key="3">
    <source>
        <dbReference type="ARBA" id="ARBA00022942"/>
    </source>
</evidence>
<evidence type="ECO:0000256" key="4">
    <source>
        <dbReference type="PIRNR" id="PIRNR015947"/>
    </source>
</evidence>
<dbReference type="OMA" id="IMFGRQE"/>
<comment type="similarity">
    <text evidence="1 4">Belongs to the proteasome subunit S1 family.</text>
</comment>
<dbReference type="Proteomes" id="UP000195012">
    <property type="component" value="Unassembled WGS sequence"/>
</dbReference>
<dbReference type="EMBL" id="NETL01000025">
    <property type="protein sequence ID" value="OTN65605.1"/>
    <property type="molecule type" value="Genomic_DNA"/>
</dbReference>
<dbReference type="GO" id="GO:0005634">
    <property type="term" value="C:nucleus"/>
    <property type="evidence" value="ECO:0007669"/>
    <property type="project" value="TreeGrafter"/>
</dbReference>
<dbReference type="Pfam" id="PF13646">
    <property type="entry name" value="HEAT_2"/>
    <property type="match status" value="1"/>
</dbReference>
<dbReference type="InterPro" id="IPR048570">
    <property type="entry name" value="PSMD1_RPN2_N"/>
</dbReference>
<dbReference type="GO" id="GO:0034515">
    <property type="term" value="C:proteasome storage granule"/>
    <property type="evidence" value="ECO:0007669"/>
    <property type="project" value="TreeGrafter"/>
</dbReference>
<evidence type="ECO:0000313" key="8">
    <source>
        <dbReference type="EMBL" id="OTN65605.1"/>
    </source>
</evidence>
<dbReference type="eggNOG" id="KOG2062">
    <property type="taxonomic scope" value="Eukaryota"/>
</dbReference>
<dbReference type="Pfam" id="PF18004">
    <property type="entry name" value="RPN2_C"/>
    <property type="match status" value="1"/>
</dbReference>
<feature type="region of interest" description="Disordered" evidence="5">
    <location>
        <begin position="1121"/>
        <end position="1147"/>
    </location>
</feature>
<feature type="region of interest" description="Disordered" evidence="5">
    <location>
        <begin position="469"/>
        <end position="552"/>
    </location>
</feature>
<dbReference type="Pfam" id="PF01851">
    <property type="entry name" value="PC_rep"/>
    <property type="match status" value="2"/>
</dbReference>
<sequence length="1291" mass="144914">MCICVYVRVVQEDPRRSGSICSTRSSRNRGDIHTYTQKGHLFVYALSYLPINLSTTYAYYIDYHYHPSKKNKMDIQKNLHESDIVTSASGVIALLNEEEASLKIFGLEKLNAIVDVYWPELADYIFKIEELCEDQNFVGRELANLVASKVYFHLEKYPEALKYALCAGKLFNINEKSQYVETMLAKCIEKYVEIREMNYEGQPISSNHNDSVIHENSVHEGSGSNQEIRNQMNQNNYVDGDAYTNHIGSDNTYNRSNFNLYNNQETGNGKMETDTDIFKDDLSSEIHQKMELFVDEMLEICMQNNSVKEALGVALDARRLDKVEYIILNCPNKIELLQHSIANERHINTTKKFRSDFFKLLVKIYLSMDPEELKSEYINLCECLFYINDYKKVAEILLSLINDYHLMAYQISFELVDLENRNFLKNVLKQIKEILIQNKSFYYGEQSYSGESKKRSNLHLGGDGAADEVVKGEEVPSNVPQKEESVPGEVQDESEKKNADEGSGQDGGANDEDDSAPNAINATNTANTTNTANATNATPSPPNASNLVNSEEDKHRLSDDILMYISENHKLYDKVKKLVYILTGKVTTNLYMEFLHRNNHSDLILLDSYKNVVDTRSSITHHGIVIAHGLMQTGTTCDVFLRSNIEWLSKAINWAKFSSTASLGVVYKGHVNESFMVLSSHLPCNDVSRQITNNMNVGISPSGVYSEGGSLYALGLIHANYNTNDKKVKNFLLGQLKLNVNDEVLQHGCCLGLGLVCMGENDDEQVYDELKGVMYSDSAVAGESAAYAIGLLKLGSGDEKCVDELLAYAHDTQHEKITRACSISLGFVMFQKEKGADALIEELINDKDAIIRYGGMFTIAMAYCGLSSYNKHIIKRLLHFSVSDVSDDVRRAAVIALGFVLCNSPSQVPMFLNLLIESYNPHVRYGAALALGIACAASGNEEAINMLMPLLTDTTDFVRQSAFISLGLIFQQSNEHVNPNFKKYKDEIMRILSDKHEDIIAKFGATVGAGLLDICGRNAISTFFTRRANIIRPQAAVGFCLFSQLWYWFPLIHMISLTFLPTCLIGLTEDLRVPKNFSVLSTCKNQSFDYPSFLSKEKTQEKKETVTAVLSTTAKRKTLKLRKQKNENKLAKEKTSQDDNSSVLSDGKSMKNLEVLSTAATVGQSSHVSHAESVEGSANDETTNEQANETSNFSNLQKMKKADTKGKVSTIQSINNTVDMKNPCRVIKMQEKFIEYQANSRFKPILPSRKSGFIMLVDTTPSEPSDFIEINLDNSVKEAPPFEPFAWKDEN</sequence>
<gene>
    <name evidence="8" type="primary">RPN2</name>
    <name evidence="8" type="ORF">PKNOH_S110085700</name>
</gene>
<dbReference type="GO" id="GO:0008540">
    <property type="term" value="C:proteasome regulatory particle, base subcomplex"/>
    <property type="evidence" value="ECO:0007669"/>
    <property type="project" value="UniProtKB-UniRule"/>
</dbReference>
<evidence type="ECO:0000256" key="2">
    <source>
        <dbReference type="ARBA" id="ARBA00022737"/>
    </source>
</evidence>
<feature type="region of interest" description="Disordered" evidence="5">
    <location>
        <begin position="1160"/>
        <end position="1205"/>
    </location>
</feature>
<dbReference type="VEuPathDB" id="PlasmoDB:PKA1H_120019400"/>
<dbReference type="GO" id="GO:0043161">
    <property type="term" value="P:proteasome-mediated ubiquitin-dependent protein catabolic process"/>
    <property type="evidence" value="ECO:0007669"/>
    <property type="project" value="TreeGrafter"/>
</dbReference>
<dbReference type="VEuPathDB" id="PlasmoDB:PKNH_1215200"/>
<evidence type="ECO:0000313" key="9">
    <source>
        <dbReference type="Proteomes" id="UP000195012"/>
    </source>
</evidence>
<evidence type="ECO:0000256" key="5">
    <source>
        <dbReference type="SAM" id="MobiDB-lite"/>
    </source>
</evidence>
<evidence type="ECO:0000259" key="6">
    <source>
        <dbReference type="Pfam" id="PF18004"/>
    </source>
</evidence>
<feature type="compositionally biased region" description="Polar residues" evidence="5">
    <location>
        <begin position="1179"/>
        <end position="1197"/>
    </location>
</feature>
<dbReference type="OrthoDB" id="261572at2759"/>
<feature type="domain" description="26S proteasome non-ATPase regulatory subunit 1/RPN2 N-terminal" evidence="7">
    <location>
        <begin position="280"/>
        <end position="433"/>
    </location>
</feature>
<dbReference type="GO" id="GO:0042176">
    <property type="term" value="P:regulation of protein catabolic process"/>
    <property type="evidence" value="ECO:0007669"/>
    <property type="project" value="UniProtKB-UniRule"/>
</dbReference>
<evidence type="ECO:0000259" key="7">
    <source>
        <dbReference type="Pfam" id="PF21505"/>
    </source>
</evidence>
<feature type="compositionally biased region" description="Low complexity" evidence="5">
    <location>
        <begin position="516"/>
        <end position="546"/>
    </location>
</feature>
<protein>
    <submittedName>
        <fullName evidence="8">Putative 26S proteasome regulatory subunit RPN2</fullName>
    </submittedName>
</protein>
<dbReference type="InterPro" id="IPR016024">
    <property type="entry name" value="ARM-type_fold"/>
</dbReference>
<dbReference type="GO" id="GO:0030234">
    <property type="term" value="F:enzyme regulator activity"/>
    <property type="evidence" value="ECO:0007669"/>
    <property type="project" value="UniProtKB-UniRule"/>
</dbReference>
<comment type="caution">
    <text evidence="8">The sequence shown here is derived from an EMBL/GenBank/DDBJ whole genome shotgun (WGS) entry which is preliminary data.</text>
</comment>